<keyword evidence="1" id="KW-0677">Repeat</keyword>
<feature type="domain" description="Nephrocystin 3-like N-terminal" evidence="3">
    <location>
        <begin position="24"/>
        <end position="176"/>
    </location>
</feature>
<dbReference type="Proteomes" id="UP000077248">
    <property type="component" value="Unassembled WGS sequence"/>
</dbReference>
<organism evidence="4 5">
    <name type="scientific">Alternaria alternata</name>
    <name type="common">Alternaria rot fungus</name>
    <name type="synonym">Torula alternata</name>
    <dbReference type="NCBI Taxonomy" id="5599"/>
    <lineage>
        <taxon>Eukaryota</taxon>
        <taxon>Fungi</taxon>
        <taxon>Dikarya</taxon>
        <taxon>Ascomycota</taxon>
        <taxon>Pezizomycotina</taxon>
        <taxon>Dothideomycetes</taxon>
        <taxon>Pleosporomycetidae</taxon>
        <taxon>Pleosporales</taxon>
        <taxon>Pleosporineae</taxon>
        <taxon>Pleosporaceae</taxon>
        <taxon>Alternaria</taxon>
        <taxon>Alternaria sect. Alternaria</taxon>
        <taxon>Alternaria alternata complex</taxon>
    </lineage>
</organism>
<dbReference type="AlphaFoldDB" id="A0A177DVC5"/>
<name>A0A177DVC5_ALTAL</name>
<evidence type="ECO:0000313" key="5">
    <source>
        <dbReference type="Proteomes" id="UP000077248"/>
    </source>
</evidence>
<dbReference type="EMBL" id="KV441472">
    <property type="protein sequence ID" value="OAG23654.1"/>
    <property type="molecule type" value="Genomic_DNA"/>
</dbReference>
<dbReference type="Pfam" id="PF06985">
    <property type="entry name" value="HET"/>
    <property type="match status" value="1"/>
</dbReference>
<dbReference type="Pfam" id="PF24883">
    <property type="entry name" value="NPHP3_N"/>
    <property type="match status" value="1"/>
</dbReference>
<evidence type="ECO:0000313" key="4">
    <source>
        <dbReference type="EMBL" id="OAG23654.1"/>
    </source>
</evidence>
<dbReference type="KEGG" id="aalt:CC77DRAFT_1091853"/>
<gene>
    <name evidence="4" type="ORF">CC77DRAFT_1091853</name>
</gene>
<dbReference type="OMA" id="DIHEALF"/>
<dbReference type="InterPro" id="IPR056884">
    <property type="entry name" value="NPHP3-like_N"/>
</dbReference>
<dbReference type="InterPro" id="IPR027417">
    <property type="entry name" value="P-loop_NTPase"/>
</dbReference>
<protein>
    <submittedName>
        <fullName evidence="4">HET-domain-containing protein</fullName>
    </submittedName>
</protein>
<dbReference type="GeneID" id="29115194"/>
<keyword evidence="5" id="KW-1185">Reference proteome</keyword>
<dbReference type="PANTHER" id="PTHR33112:SF10">
    <property type="entry name" value="TOL"/>
    <property type="match status" value="1"/>
</dbReference>
<evidence type="ECO:0000256" key="1">
    <source>
        <dbReference type="ARBA" id="ARBA00022737"/>
    </source>
</evidence>
<evidence type="ECO:0000259" key="3">
    <source>
        <dbReference type="Pfam" id="PF24883"/>
    </source>
</evidence>
<dbReference type="InterPro" id="IPR010730">
    <property type="entry name" value="HET"/>
</dbReference>
<dbReference type="RefSeq" id="XP_018389075.1">
    <property type="nucleotide sequence ID" value="XM_018529600.1"/>
</dbReference>
<evidence type="ECO:0000259" key="2">
    <source>
        <dbReference type="Pfam" id="PF06985"/>
    </source>
</evidence>
<reference evidence="4 5" key="1">
    <citation type="submission" date="2016-05" db="EMBL/GenBank/DDBJ databases">
        <title>Comparative analysis of secretome profiles of manganese(II)-oxidizing ascomycete fungi.</title>
        <authorList>
            <consortium name="DOE Joint Genome Institute"/>
            <person name="Zeiner C.A."/>
            <person name="Purvine S.O."/>
            <person name="Zink E.M."/>
            <person name="Wu S."/>
            <person name="Pasa-Tolic L."/>
            <person name="Chaput D.L."/>
            <person name="Haridas S."/>
            <person name="Grigoriev I.V."/>
            <person name="Santelli C.M."/>
            <person name="Hansel C.M."/>
        </authorList>
    </citation>
    <scope>NUCLEOTIDE SEQUENCE [LARGE SCALE GENOMIC DNA]</scope>
    <source>
        <strain evidence="4 5">SRC1lrK2f</strain>
    </source>
</reference>
<feature type="domain" description="Heterokaryon incompatibility" evidence="2">
    <location>
        <begin position="669"/>
        <end position="813"/>
    </location>
</feature>
<dbReference type="VEuPathDB" id="FungiDB:CC77DRAFT_1091853"/>
<sequence>MEWKRQDEPFSIPVDIHEALFRNTFQDARYQAWTQTDRCWQLYISGGPGSGKTTLAALIARQLWRDGTAPVALVHVHDDEPSGTQLQDDTLPHDRASCPDKFLGYDGSLRTGVINVSSSGTDLQDLCTLLAEQLLKSDGFYLIMDGYDRIKYSKQCELQHNFRQLQSQGLRVLLFSAVSKLDVFPPAWPVECDKCGRGREEKDGLYIYWACDLCPCDLCDMCKTTGIHCDDRQHQMSEPYDVVNMRLVTVPSELESFVRADLTAEYGSELSDDVVEAVCEPSDGNTNLAKLRLDQIRDLDSPSDILSPTDRLPREVVAFFDAEIKLINILEPSQRYQTLLALIAIAAAGDWMSVIRLEELLSHMSGSDTACSDGSYPQVRRVLSSTRGLLSSLIFFGNLSPGHEESDRHRIGLYTRDLGWYIREDYNQDLVLAKRYLSEANIGERNLDRSYSFEKTVGERKQDIGEPNDTLYGVWRSKSKLHEISGNSVIDSILREPEGICTPCQESIFLPKSNSGVRTWSNYDQNRDRKTYCQFCCYAYNEMDDKGTSILAFHWTRRTMGRTSNSNDHIVVALRYTGFSAQTLFRRFVFMLKSELRFLRAPDRLGETTTLKHTGKQIQKWLETCQTEHTHCNYKKGKPYVPKRLVDIDTGASDRLRVIGKEEKEEGPYVTLSHSWGRNPNFLTLTTKDKDRLMKQGFSITELRNKNFEQAIEIARHLKVKDIWIDSLCICQAGRDKDFREEGQYMHLVYQNSFCNIVAADSKDGQGGLFRNRSIETLPGTDTKGSWVVLDKELWAKQLLQSPIYTRGWVFQERMLSPRIIHFTRSQVFWDCSTVSACETLPDGLPFPLSAIATTDRRWRGRLQRKNSEQDRSNLAVEDSLEKFWKSAVLNYTSCDLTNQADKTFAIWSVAKLVRDNLPDQYGCGLWSVALHEQLAWQVKVAKHGARMDVLQSGFPSWSWASVNAPILVQDRIVAKRCYTVKNHKGAAFSFSDFKDKALISDMQPQFAASDSLAVRGYLICGRLERSARDKTHTFQSVEAGSSQKYEVITDEKLPEALLSSCFYLMPLVARKTSDSEIAYTGSALVLTATDDYRQLTHMRLTKQLLNLVSSSQPHPDKDTPHADRKSELQMLRRSVDALNACLHKIAKQDRELPLREGNAFRRVGVVQFHDLPAKEWACIRAKEERLIWLD</sequence>
<accession>A0A177DVC5</accession>
<dbReference type="PANTHER" id="PTHR33112">
    <property type="entry name" value="DOMAIN PROTEIN, PUTATIVE-RELATED"/>
    <property type="match status" value="1"/>
</dbReference>
<dbReference type="SUPFAM" id="SSF52540">
    <property type="entry name" value="P-loop containing nucleoside triphosphate hydrolases"/>
    <property type="match status" value="1"/>
</dbReference>
<dbReference type="Gene3D" id="3.40.50.300">
    <property type="entry name" value="P-loop containing nucleotide triphosphate hydrolases"/>
    <property type="match status" value="1"/>
</dbReference>
<proteinExistence type="predicted"/>